<reference evidence="8 9" key="1">
    <citation type="submission" date="2019-06" db="EMBL/GenBank/DDBJ databases">
        <title>Genomic insights into carbon and energy metabolism of Deferribacter autotrophicus revealed new metabolic traits in the phylum Deferribacteres.</title>
        <authorList>
            <person name="Slobodkin A.I."/>
            <person name="Slobodkina G.B."/>
            <person name="Allioux M."/>
            <person name="Alain K."/>
            <person name="Jebbar M."/>
            <person name="Shadrin V."/>
            <person name="Kublanov I.V."/>
            <person name="Toshchakov S.V."/>
            <person name="Bonch-Osmolovskaya E.A."/>
        </authorList>
    </citation>
    <scope>NUCLEOTIDE SEQUENCE [LARGE SCALE GENOMIC DNA]</scope>
    <source>
        <strain evidence="8 9">SL50</strain>
    </source>
</reference>
<sequence>MKKIDIVIPAAGVGNRFGSAVKKQFYKILGKPVFYYTLKHLKESYPFNNFIIGCKKSNDEIFIRNLLDELKIDNFKIVEGGKERFNTVFNCLLVSDVEYVLIHDAVRPIVKKEVVEEIISKLNEYKGVICGLKVRDTVKIVEGDIVKETIDREKLLLSHTPQGFDRLKLIEALKFVLDKGLKITDEAQAFELLGEKVGYVPSYPENIKITYKEDVDYVETLLKGSREIGK</sequence>
<dbReference type="InterPro" id="IPR050088">
    <property type="entry name" value="IspD/TarI_cytidylyltransf_bact"/>
</dbReference>
<keyword evidence="4 7" id="KW-0808">Transferase</keyword>
<dbReference type="PANTHER" id="PTHR32125:SF4">
    <property type="entry name" value="2-C-METHYL-D-ERYTHRITOL 4-PHOSPHATE CYTIDYLYLTRANSFERASE, CHLOROPLASTIC"/>
    <property type="match status" value="1"/>
</dbReference>
<feature type="site" description="Transition state stabilizer" evidence="7">
    <location>
        <position position="16"/>
    </location>
</feature>
<comment type="caution">
    <text evidence="8">The sequence shown here is derived from an EMBL/GenBank/DDBJ whole genome shotgun (WGS) entry which is preliminary data.</text>
</comment>
<dbReference type="Pfam" id="PF01128">
    <property type="entry name" value="IspD"/>
    <property type="match status" value="1"/>
</dbReference>
<dbReference type="UniPathway" id="UPA00056">
    <property type="reaction ID" value="UER00093"/>
</dbReference>
<dbReference type="CDD" id="cd02516">
    <property type="entry name" value="CDP-ME_synthetase"/>
    <property type="match status" value="1"/>
</dbReference>
<evidence type="ECO:0000256" key="5">
    <source>
        <dbReference type="ARBA" id="ARBA00022695"/>
    </source>
</evidence>
<evidence type="ECO:0000313" key="9">
    <source>
        <dbReference type="Proteomes" id="UP000322876"/>
    </source>
</evidence>
<feature type="site" description="Positions MEP for the nucleophilic attack" evidence="7">
    <location>
        <position position="152"/>
    </location>
</feature>
<dbReference type="NCBIfam" id="TIGR00453">
    <property type="entry name" value="ispD"/>
    <property type="match status" value="1"/>
</dbReference>
<dbReference type="AlphaFoldDB" id="A0A5A8F6F6"/>
<keyword evidence="6 7" id="KW-0414">Isoprene biosynthesis</keyword>
<keyword evidence="9" id="KW-1185">Reference proteome</keyword>
<dbReference type="Proteomes" id="UP000322876">
    <property type="component" value="Unassembled WGS sequence"/>
</dbReference>
<dbReference type="InterPro" id="IPR029044">
    <property type="entry name" value="Nucleotide-diphossugar_trans"/>
</dbReference>
<dbReference type="EMBL" id="VFJB01000002">
    <property type="protein sequence ID" value="KAA0259180.1"/>
    <property type="molecule type" value="Genomic_DNA"/>
</dbReference>
<feature type="site" description="Transition state stabilizer" evidence="7">
    <location>
        <position position="23"/>
    </location>
</feature>
<evidence type="ECO:0000256" key="1">
    <source>
        <dbReference type="ARBA" id="ARBA00001282"/>
    </source>
</evidence>
<dbReference type="GO" id="GO:0019288">
    <property type="term" value="P:isopentenyl diphosphate biosynthetic process, methylerythritol 4-phosphate pathway"/>
    <property type="evidence" value="ECO:0007669"/>
    <property type="project" value="UniProtKB-UniRule"/>
</dbReference>
<comment type="pathway">
    <text evidence="2 7">Isoprenoid biosynthesis; isopentenyl diphosphate biosynthesis via DXP pathway; isopentenyl diphosphate from 1-deoxy-D-xylulose 5-phosphate: step 2/6.</text>
</comment>
<dbReference type="PANTHER" id="PTHR32125">
    <property type="entry name" value="2-C-METHYL-D-ERYTHRITOL 4-PHOSPHATE CYTIDYLYLTRANSFERASE, CHLOROPLASTIC"/>
    <property type="match status" value="1"/>
</dbReference>
<evidence type="ECO:0000256" key="7">
    <source>
        <dbReference type="HAMAP-Rule" id="MF_00108"/>
    </source>
</evidence>
<comment type="similarity">
    <text evidence="3 7">Belongs to the IspD/TarI cytidylyltransferase family. IspD subfamily.</text>
</comment>
<accession>A0A5A8F6F6</accession>
<dbReference type="HAMAP" id="MF_00108">
    <property type="entry name" value="IspD"/>
    <property type="match status" value="1"/>
</dbReference>
<feature type="site" description="Positions MEP for the nucleophilic attack" evidence="7">
    <location>
        <position position="208"/>
    </location>
</feature>
<evidence type="ECO:0000313" key="8">
    <source>
        <dbReference type="EMBL" id="KAA0259180.1"/>
    </source>
</evidence>
<dbReference type="EC" id="2.7.7.60" evidence="7"/>
<dbReference type="SUPFAM" id="SSF53448">
    <property type="entry name" value="Nucleotide-diphospho-sugar transferases"/>
    <property type="match status" value="1"/>
</dbReference>
<dbReference type="InterPro" id="IPR001228">
    <property type="entry name" value="IspD"/>
</dbReference>
<organism evidence="8 9">
    <name type="scientific">Deferribacter autotrophicus</name>
    <dbReference type="NCBI Taxonomy" id="500465"/>
    <lineage>
        <taxon>Bacteria</taxon>
        <taxon>Pseudomonadati</taxon>
        <taxon>Deferribacterota</taxon>
        <taxon>Deferribacteres</taxon>
        <taxon>Deferribacterales</taxon>
        <taxon>Deferribacteraceae</taxon>
        <taxon>Deferribacter</taxon>
    </lineage>
</organism>
<evidence type="ECO:0000256" key="2">
    <source>
        <dbReference type="ARBA" id="ARBA00004787"/>
    </source>
</evidence>
<comment type="catalytic activity">
    <reaction evidence="1 7">
        <text>2-C-methyl-D-erythritol 4-phosphate + CTP + H(+) = 4-CDP-2-C-methyl-D-erythritol + diphosphate</text>
        <dbReference type="Rhea" id="RHEA:13429"/>
        <dbReference type="ChEBI" id="CHEBI:15378"/>
        <dbReference type="ChEBI" id="CHEBI:33019"/>
        <dbReference type="ChEBI" id="CHEBI:37563"/>
        <dbReference type="ChEBI" id="CHEBI:57823"/>
        <dbReference type="ChEBI" id="CHEBI:58262"/>
        <dbReference type="EC" id="2.7.7.60"/>
    </reaction>
</comment>
<dbReference type="InterPro" id="IPR018294">
    <property type="entry name" value="ISPD_synthase_CS"/>
</dbReference>
<evidence type="ECO:0000256" key="4">
    <source>
        <dbReference type="ARBA" id="ARBA00022679"/>
    </source>
</evidence>
<comment type="function">
    <text evidence="7">Catalyzes the formation of 4-diphosphocytidyl-2-C-methyl-D-erythritol from CTP and 2-C-methyl-D-erythritol 4-phosphate (MEP).</text>
</comment>
<gene>
    <name evidence="7 8" type="primary">ispD</name>
    <name evidence="8" type="ORF">FHQ18_01650</name>
</gene>
<evidence type="ECO:0000256" key="3">
    <source>
        <dbReference type="ARBA" id="ARBA00009789"/>
    </source>
</evidence>
<name>A0A5A8F6F6_9BACT</name>
<proteinExistence type="inferred from homology"/>
<dbReference type="InterPro" id="IPR034683">
    <property type="entry name" value="IspD/TarI"/>
</dbReference>
<evidence type="ECO:0000256" key="6">
    <source>
        <dbReference type="ARBA" id="ARBA00023229"/>
    </source>
</evidence>
<dbReference type="FunFam" id="3.90.550.10:FF:000003">
    <property type="entry name" value="2-C-methyl-D-erythritol 4-phosphate cytidylyltransferase"/>
    <property type="match status" value="1"/>
</dbReference>
<protein>
    <recommendedName>
        <fullName evidence="7">2-C-methyl-D-erythritol 4-phosphate cytidylyltransferase</fullName>
        <ecNumber evidence="7">2.7.7.60</ecNumber>
    </recommendedName>
    <alternativeName>
        <fullName evidence="7">4-diphosphocytidyl-2C-methyl-D-erythritol synthase</fullName>
    </alternativeName>
    <alternativeName>
        <fullName evidence="7">MEP cytidylyltransferase</fullName>
        <shortName evidence="7">MCT</shortName>
    </alternativeName>
</protein>
<keyword evidence="5 7" id="KW-0548">Nucleotidyltransferase</keyword>
<dbReference type="GO" id="GO:0050518">
    <property type="term" value="F:2-C-methyl-D-erythritol 4-phosphate cytidylyltransferase activity"/>
    <property type="evidence" value="ECO:0007669"/>
    <property type="project" value="UniProtKB-UniRule"/>
</dbReference>
<dbReference type="PROSITE" id="PS01295">
    <property type="entry name" value="ISPD"/>
    <property type="match status" value="1"/>
</dbReference>
<dbReference type="RefSeq" id="WP_149265435.1">
    <property type="nucleotide sequence ID" value="NZ_VFJB01000002.1"/>
</dbReference>
<dbReference type="OrthoDB" id="9802561at2"/>
<dbReference type="Gene3D" id="3.90.550.10">
    <property type="entry name" value="Spore Coat Polysaccharide Biosynthesis Protein SpsA, Chain A"/>
    <property type="match status" value="1"/>
</dbReference>